<protein>
    <submittedName>
        <fullName evidence="10 11">Syntaxin-18, putative</fullName>
    </submittedName>
</protein>
<accession>B7PQ25</accession>
<dbReference type="Proteomes" id="UP000001555">
    <property type="component" value="Unassembled WGS sequence"/>
</dbReference>
<organism>
    <name type="scientific">Ixodes scapularis</name>
    <name type="common">Black-legged tick</name>
    <name type="synonym">Deer tick</name>
    <dbReference type="NCBI Taxonomy" id="6945"/>
    <lineage>
        <taxon>Eukaryota</taxon>
        <taxon>Metazoa</taxon>
        <taxon>Ecdysozoa</taxon>
        <taxon>Arthropoda</taxon>
        <taxon>Chelicerata</taxon>
        <taxon>Arachnida</taxon>
        <taxon>Acari</taxon>
        <taxon>Parasitiformes</taxon>
        <taxon>Ixodida</taxon>
        <taxon>Ixodoidea</taxon>
        <taxon>Ixodidae</taxon>
        <taxon>Ixodinae</taxon>
        <taxon>Ixodes</taxon>
    </lineage>
</organism>
<dbReference type="PANTHER" id="PTHR15959:SF0">
    <property type="entry name" value="SYNTAXIN-18"/>
    <property type="match status" value="1"/>
</dbReference>
<dbReference type="HOGENOM" id="CLU_071402_1_0_1"/>
<keyword evidence="6 9" id="KW-1133">Transmembrane helix</keyword>
<dbReference type="GO" id="GO:0006890">
    <property type="term" value="P:retrograde vesicle-mediated transport, Golgi to endoplasmic reticulum"/>
    <property type="evidence" value="ECO:0000318"/>
    <property type="project" value="GO_Central"/>
</dbReference>
<evidence type="ECO:0000256" key="9">
    <source>
        <dbReference type="SAM" id="Phobius"/>
    </source>
</evidence>
<dbReference type="STRING" id="6945.B7PQ25"/>
<evidence type="ECO:0000256" key="2">
    <source>
        <dbReference type="ARBA" id="ARBA00009063"/>
    </source>
</evidence>
<keyword evidence="3" id="KW-0813">Transport</keyword>
<comment type="similarity">
    <text evidence="2">Belongs to the syntaxin family.</text>
</comment>
<evidence type="ECO:0000313" key="11">
    <source>
        <dbReference type="EnsemblMetazoa" id="ISCW019106-PA"/>
    </source>
</evidence>
<evidence type="ECO:0000256" key="5">
    <source>
        <dbReference type="ARBA" id="ARBA00022927"/>
    </source>
</evidence>
<sequence length="320" mass="37066">MDITKFFKEAVTTAVPEVIRLVPGCRFTEIQSTHQNFFNAKAFDILSTITRMKRYLLSHRDVYFCRDQIMYGFSPAVDTERDQVDRLVEQFARNTKKMLNHLLQHPDVKRDAKRQFFAHYEIVLHSLREYLRAVCRIYAEMKAMHIRNICSRHQWSKFGTQHFGDIALNTTCPAQFLQKFYQLRPFSNVASRVASAACWFQQPASDEGTLRLTKSETVQLERENRLLFDHLNRAEGPARRIEAQVAGISWLQQILLDQILEQSRRADSALGALRPAVLQVAAASNELRLGGTAKVSTNNQIAFWILLLSFSLLFLHWYNP</sequence>
<reference evidence="10 12" key="1">
    <citation type="submission" date="2008-03" db="EMBL/GenBank/DDBJ databases">
        <title>Annotation of Ixodes scapularis.</title>
        <authorList>
            <consortium name="Ixodes scapularis Genome Project Consortium"/>
            <person name="Caler E."/>
            <person name="Hannick L.I."/>
            <person name="Bidwell S."/>
            <person name="Joardar V."/>
            <person name="Thiagarajan M."/>
            <person name="Amedeo P."/>
            <person name="Galinsky K.J."/>
            <person name="Schobel S."/>
            <person name="Inman J."/>
            <person name="Hostetler J."/>
            <person name="Miller J."/>
            <person name="Hammond M."/>
            <person name="Megy K."/>
            <person name="Lawson D."/>
            <person name="Kodira C."/>
            <person name="Sutton G."/>
            <person name="Meyer J."/>
            <person name="Hill C.A."/>
            <person name="Birren B."/>
            <person name="Nene V."/>
            <person name="Collins F."/>
            <person name="Alarcon-Chaidez F."/>
            <person name="Wikel S."/>
            <person name="Strausberg R."/>
        </authorList>
    </citation>
    <scope>NUCLEOTIDE SEQUENCE [LARGE SCALE GENOMIC DNA]</scope>
    <source>
        <strain evidence="12">Wikel</strain>
        <strain evidence="10">Wikel colony</strain>
    </source>
</reference>
<evidence type="ECO:0000313" key="12">
    <source>
        <dbReference type="Proteomes" id="UP000001555"/>
    </source>
</evidence>
<dbReference type="GO" id="GO:0015031">
    <property type="term" value="P:protein transport"/>
    <property type="evidence" value="ECO:0007669"/>
    <property type="project" value="UniProtKB-KW"/>
</dbReference>
<keyword evidence="12" id="KW-1185">Reference proteome</keyword>
<dbReference type="EMBL" id="ABJB010639086">
    <property type="status" value="NOT_ANNOTATED_CDS"/>
    <property type="molecule type" value="Genomic_DNA"/>
</dbReference>
<keyword evidence="5" id="KW-0653">Protein transport</keyword>
<dbReference type="VEuPathDB" id="VectorBase:ISCP_003266"/>
<dbReference type="OrthoDB" id="342981at2759"/>
<dbReference type="GO" id="GO:0031201">
    <property type="term" value="C:SNARE complex"/>
    <property type="evidence" value="ECO:0000318"/>
    <property type="project" value="GO_Central"/>
</dbReference>
<dbReference type="PaxDb" id="6945-B7PQ25"/>
<dbReference type="InParanoid" id="B7PQ25"/>
<dbReference type="EMBL" id="DS762454">
    <property type="protein sequence ID" value="EEC08697.1"/>
    <property type="molecule type" value="Genomic_DNA"/>
</dbReference>
<reference evidence="11" key="2">
    <citation type="submission" date="2020-05" db="UniProtKB">
        <authorList>
            <consortium name="EnsemblMetazoa"/>
        </authorList>
    </citation>
    <scope>IDENTIFICATION</scope>
    <source>
        <strain evidence="11">wikel</strain>
    </source>
</reference>
<keyword evidence="8 9" id="KW-0472">Membrane</keyword>
<evidence type="ECO:0000256" key="8">
    <source>
        <dbReference type="ARBA" id="ARBA00023136"/>
    </source>
</evidence>
<dbReference type="AlphaFoldDB" id="B7PQ25"/>
<keyword evidence="4 9" id="KW-0812">Transmembrane</keyword>
<keyword evidence="7" id="KW-0175">Coiled coil</keyword>
<gene>
    <name evidence="10" type="ORF">IscW_ISCW019106</name>
</gene>
<evidence type="ECO:0000256" key="4">
    <source>
        <dbReference type="ARBA" id="ARBA00022692"/>
    </source>
</evidence>
<dbReference type="VEuPathDB" id="VectorBase:ISCI019106"/>
<evidence type="ECO:0000256" key="1">
    <source>
        <dbReference type="ARBA" id="ARBA00004211"/>
    </source>
</evidence>
<feature type="transmembrane region" description="Helical" evidence="9">
    <location>
        <begin position="301"/>
        <end position="318"/>
    </location>
</feature>
<dbReference type="VEuPathDB" id="VectorBase:ISCW019106"/>
<evidence type="ECO:0000256" key="7">
    <source>
        <dbReference type="ARBA" id="ARBA00023054"/>
    </source>
</evidence>
<evidence type="ECO:0000256" key="3">
    <source>
        <dbReference type="ARBA" id="ARBA00022448"/>
    </source>
</evidence>
<evidence type="ECO:0000313" key="10">
    <source>
        <dbReference type="EMBL" id="EEC08697.1"/>
    </source>
</evidence>
<dbReference type="PANTHER" id="PTHR15959">
    <property type="entry name" value="SYNTAXIN-18"/>
    <property type="match status" value="1"/>
</dbReference>
<dbReference type="EnsemblMetazoa" id="ISCW019106-RA">
    <property type="protein sequence ID" value="ISCW019106-PA"/>
    <property type="gene ID" value="ISCW019106"/>
</dbReference>
<proteinExistence type="inferred from homology"/>
<comment type="subcellular location">
    <subcellularLocation>
        <location evidence="1">Membrane</location>
        <topology evidence="1">Single-pass type IV membrane protein</topology>
    </subcellularLocation>
</comment>
<name>B7PQ25_IXOSC</name>
<dbReference type="GO" id="GO:0005783">
    <property type="term" value="C:endoplasmic reticulum"/>
    <property type="evidence" value="ECO:0000318"/>
    <property type="project" value="GO_Central"/>
</dbReference>
<evidence type="ECO:0000256" key="6">
    <source>
        <dbReference type="ARBA" id="ARBA00022989"/>
    </source>
</evidence>